<dbReference type="Gene3D" id="3.40.50.150">
    <property type="entry name" value="Vaccinia Virus protein VP39"/>
    <property type="match status" value="1"/>
</dbReference>
<keyword evidence="3" id="KW-1185">Reference proteome</keyword>
<evidence type="ECO:0000313" key="3">
    <source>
        <dbReference type="Proteomes" id="UP000244930"/>
    </source>
</evidence>
<gene>
    <name evidence="2" type="ORF">CEW83_04320</name>
</gene>
<dbReference type="GO" id="GO:0008168">
    <property type="term" value="F:methyltransferase activity"/>
    <property type="evidence" value="ECO:0007669"/>
    <property type="project" value="UniProtKB-KW"/>
</dbReference>
<name>A0A2U8GM09_9RHOO</name>
<protein>
    <submittedName>
        <fullName evidence="2">SAM-dependent methyltransferase</fullName>
    </submittedName>
</protein>
<evidence type="ECO:0000259" key="1">
    <source>
        <dbReference type="Pfam" id="PF03848"/>
    </source>
</evidence>
<dbReference type="Proteomes" id="UP000244930">
    <property type="component" value="Chromosome"/>
</dbReference>
<dbReference type="RefSeq" id="WP_108948235.1">
    <property type="nucleotide sequence ID" value="NZ_CP022187.1"/>
</dbReference>
<evidence type="ECO:0000313" key="2">
    <source>
        <dbReference type="EMBL" id="AWI74528.1"/>
    </source>
</evidence>
<dbReference type="Pfam" id="PF03848">
    <property type="entry name" value="TehB"/>
    <property type="match status" value="1"/>
</dbReference>
<dbReference type="EMBL" id="CP022187">
    <property type="protein sequence ID" value="AWI74528.1"/>
    <property type="molecule type" value="Genomic_DNA"/>
</dbReference>
<accession>A0A2U8GM09</accession>
<proteinExistence type="predicted"/>
<keyword evidence="2" id="KW-0808">Transferase</keyword>
<sequence length="193" mass="20917">MTEFNQSRNPSGCAGHGAGGDPSPWVRRFSALIPAGGHVLDYACGGGRHALWLARHGYRVEAADRNRDALAGLAQEEGISTREVDLESSNWPYVGQFFDAVVVCNYLYRPGFERLLDLLPEGGVLIYETFMAGNEQFGRPASPDFLLLPGELLTRCAGWQIVAFEQGVVSSPRQAAIQRICAVRGPALATVLP</sequence>
<feature type="domain" description="Tellurite resistance methyltransferase TehB-like" evidence="1">
    <location>
        <begin position="36"/>
        <end position="118"/>
    </location>
</feature>
<dbReference type="CDD" id="cd02440">
    <property type="entry name" value="AdoMet_MTases"/>
    <property type="match status" value="1"/>
</dbReference>
<dbReference type="AlphaFoldDB" id="A0A2U8GM09"/>
<dbReference type="InterPro" id="IPR029063">
    <property type="entry name" value="SAM-dependent_MTases_sf"/>
</dbReference>
<keyword evidence="2" id="KW-0489">Methyltransferase</keyword>
<dbReference type="GO" id="GO:0032259">
    <property type="term" value="P:methylation"/>
    <property type="evidence" value="ECO:0007669"/>
    <property type="project" value="UniProtKB-KW"/>
</dbReference>
<dbReference type="InterPro" id="IPR015985">
    <property type="entry name" value="TehB-like_dom"/>
</dbReference>
<dbReference type="KEGG" id="acom:CEW83_04320"/>
<reference evidence="2 3" key="1">
    <citation type="submission" date="2017-06" db="EMBL/GenBank/DDBJ databases">
        <title>Azoarcus.</title>
        <authorList>
            <person name="Woo J.-H."/>
            <person name="Kim H.-S."/>
        </authorList>
    </citation>
    <scope>NUCLEOTIDE SEQUENCE [LARGE SCALE GENOMIC DNA]</scope>
    <source>
        <strain evidence="2 3">TSPY31</strain>
    </source>
</reference>
<organism evidence="2 3">
    <name type="scientific">Parazoarcus communis</name>
    <dbReference type="NCBI Taxonomy" id="41977"/>
    <lineage>
        <taxon>Bacteria</taxon>
        <taxon>Pseudomonadati</taxon>
        <taxon>Pseudomonadota</taxon>
        <taxon>Betaproteobacteria</taxon>
        <taxon>Rhodocyclales</taxon>
        <taxon>Zoogloeaceae</taxon>
        <taxon>Parazoarcus</taxon>
    </lineage>
</organism>
<dbReference type="SUPFAM" id="SSF53335">
    <property type="entry name" value="S-adenosyl-L-methionine-dependent methyltransferases"/>
    <property type="match status" value="1"/>
</dbReference>